<protein>
    <submittedName>
        <fullName evidence="2">Uncharacterized protein</fullName>
    </submittedName>
</protein>
<feature type="compositionally biased region" description="Basic and acidic residues" evidence="1">
    <location>
        <begin position="57"/>
        <end position="72"/>
    </location>
</feature>
<accession>A0A917FB06</accession>
<name>A0A917FB06_9HYPH</name>
<reference evidence="2" key="2">
    <citation type="submission" date="2020-09" db="EMBL/GenBank/DDBJ databases">
        <authorList>
            <person name="Sun Q."/>
            <person name="Sedlacek I."/>
        </authorList>
    </citation>
    <scope>NUCLEOTIDE SEQUENCE</scope>
    <source>
        <strain evidence="2">CCM 7897</strain>
    </source>
</reference>
<dbReference type="EMBL" id="BMCT01000003">
    <property type="protein sequence ID" value="GGF66205.1"/>
    <property type="molecule type" value="Genomic_DNA"/>
</dbReference>
<gene>
    <name evidence="2" type="ORF">GCM10007301_27360</name>
</gene>
<comment type="caution">
    <text evidence="2">The sequence shown here is derived from an EMBL/GenBank/DDBJ whole genome shotgun (WGS) entry which is preliminary data.</text>
</comment>
<organism evidence="2 3">
    <name type="scientific">Azorhizobium oxalatiphilum</name>
    <dbReference type="NCBI Taxonomy" id="980631"/>
    <lineage>
        <taxon>Bacteria</taxon>
        <taxon>Pseudomonadati</taxon>
        <taxon>Pseudomonadota</taxon>
        <taxon>Alphaproteobacteria</taxon>
        <taxon>Hyphomicrobiales</taxon>
        <taxon>Xanthobacteraceae</taxon>
        <taxon>Azorhizobium</taxon>
    </lineage>
</organism>
<dbReference type="Proteomes" id="UP000606044">
    <property type="component" value="Unassembled WGS sequence"/>
</dbReference>
<reference evidence="2" key="1">
    <citation type="journal article" date="2014" name="Int. J. Syst. Evol. Microbiol.">
        <title>Complete genome sequence of Corynebacterium casei LMG S-19264T (=DSM 44701T), isolated from a smear-ripened cheese.</title>
        <authorList>
            <consortium name="US DOE Joint Genome Institute (JGI-PGF)"/>
            <person name="Walter F."/>
            <person name="Albersmeier A."/>
            <person name="Kalinowski J."/>
            <person name="Ruckert C."/>
        </authorList>
    </citation>
    <scope>NUCLEOTIDE SEQUENCE</scope>
    <source>
        <strain evidence="2">CCM 7897</strain>
    </source>
</reference>
<sequence>MIPTAPRIAMAANATSNPRRLETLIARFNLSSAVLSWRSRLPCRPLSLSGAAARGGVRREGGVKDRGEETRPDPALVNRDG</sequence>
<feature type="region of interest" description="Disordered" evidence="1">
    <location>
        <begin position="49"/>
        <end position="81"/>
    </location>
</feature>
<evidence type="ECO:0000256" key="1">
    <source>
        <dbReference type="SAM" id="MobiDB-lite"/>
    </source>
</evidence>
<evidence type="ECO:0000313" key="2">
    <source>
        <dbReference type="EMBL" id="GGF66205.1"/>
    </source>
</evidence>
<keyword evidence="3" id="KW-1185">Reference proteome</keyword>
<dbReference type="AlphaFoldDB" id="A0A917FB06"/>
<evidence type="ECO:0000313" key="3">
    <source>
        <dbReference type="Proteomes" id="UP000606044"/>
    </source>
</evidence>
<proteinExistence type="predicted"/>